<accession>A0A835FYK0</accession>
<dbReference type="Proteomes" id="UP000636709">
    <property type="component" value="Unassembled WGS sequence"/>
</dbReference>
<reference evidence="1" key="1">
    <citation type="submission" date="2020-07" db="EMBL/GenBank/DDBJ databases">
        <title>Genome sequence and genetic diversity analysis of an under-domesticated orphan crop, white fonio (Digitaria exilis).</title>
        <authorList>
            <person name="Bennetzen J.L."/>
            <person name="Chen S."/>
            <person name="Ma X."/>
            <person name="Wang X."/>
            <person name="Yssel A.E.J."/>
            <person name="Chaluvadi S.R."/>
            <person name="Johnson M."/>
            <person name="Gangashetty P."/>
            <person name="Hamidou F."/>
            <person name="Sanogo M.D."/>
            <person name="Zwaenepoel A."/>
            <person name="Wallace J."/>
            <person name="Van De Peer Y."/>
            <person name="Van Deynze A."/>
        </authorList>
    </citation>
    <scope>NUCLEOTIDE SEQUENCE</scope>
    <source>
        <tissue evidence="1">Leaves</tissue>
    </source>
</reference>
<proteinExistence type="predicted"/>
<comment type="caution">
    <text evidence="1">The sequence shown here is derived from an EMBL/GenBank/DDBJ whole genome shotgun (WGS) entry which is preliminary data.</text>
</comment>
<gene>
    <name evidence="1" type="ORF">HU200_001363</name>
</gene>
<organism evidence="1 2">
    <name type="scientific">Digitaria exilis</name>
    <dbReference type="NCBI Taxonomy" id="1010633"/>
    <lineage>
        <taxon>Eukaryota</taxon>
        <taxon>Viridiplantae</taxon>
        <taxon>Streptophyta</taxon>
        <taxon>Embryophyta</taxon>
        <taxon>Tracheophyta</taxon>
        <taxon>Spermatophyta</taxon>
        <taxon>Magnoliopsida</taxon>
        <taxon>Liliopsida</taxon>
        <taxon>Poales</taxon>
        <taxon>Poaceae</taxon>
        <taxon>PACMAD clade</taxon>
        <taxon>Panicoideae</taxon>
        <taxon>Panicodae</taxon>
        <taxon>Paniceae</taxon>
        <taxon>Anthephorinae</taxon>
        <taxon>Digitaria</taxon>
    </lineage>
</organism>
<name>A0A835FYK0_9POAL</name>
<dbReference type="EMBL" id="JACEFO010000126">
    <property type="protein sequence ID" value="KAF8780593.1"/>
    <property type="molecule type" value="Genomic_DNA"/>
</dbReference>
<evidence type="ECO:0000313" key="2">
    <source>
        <dbReference type="Proteomes" id="UP000636709"/>
    </source>
</evidence>
<keyword evidence="2" id="KW-1185">Reference proteome</keyword>
<protein>
    <submittedName>
        <fullName evidence="1">Uncharacterized protein</fullName>
    </submittedName>
</protein>
<sequence length="35" mass="3998">MPPYLGLFHWDGRQCGDVEHHTFSGQPQIRRTAGC</sequence>
<evidence type="ECO:0000313" key="1">
    <source>
        <dbReference type="EMBL" id="KAF8780593.1"/>
    </source>
</evidence>
<dbReference type="AlphaFoldDB" id="A0A835FYK0"/>